<sequence>MCWEEAPSPESRSRCNSGEAPCGRLRHWGRAALELHRARRGSARIPLRGNPGNPSTGKAPGKTPRELGSAVLRASLDVPRRASEKVAGAGASGKAREEEKSFAPPQPSFSLWQVGGQEWEITGDRRDPVASNSLGKLKGKGKTPALANCPKKKREGIEGRTKIKHRLTPSLRSYFRAGPEDIVLVPGQGKMDTFVIKDVGSATVADKEAGEGFSPLFANSPLYENTQAGMGADMICQDRASEADAFIRNHSVLGDKEDGLIKADWVKRQTPSWKGVFPNLKTNEPVHPISDPKYETISNHINTRDDK</sequence>
<dbReference type="AlphaFoldDB" id="A0AAV7L9R2"/>
<feature type="region of interest" description="Disordered" evidence="1">
    <location>
        <begin position="125"/>
        <end position="145"/>
    </location>
</feature>
<dbReference type="Proteomes" id="UP001066276">
    <property type="component" value="Chromosome 11"/>
</dbReference>
<protein>
    <submittedName>
        <fullName evidence="2">Uncharacterized protein</fullName>
    </submittedName>
</protein>
<reference evidence="2" key="1">
    <citation type="journal article" date="2022" name="bioRxiv">
        <title>Sequencing and chromosome-scale assembly of the giantPleurodeles waltlgenome.</title>
        <authorList>
            <person name="Brown T."/>
            <person name="Elewa A."/>
            <person name="Iarovenko S."/>
            <person name="Subramanian E."/>
            <person name="Araus A.J."/>
            <person name="Petzold A."/>
            <person name="Susuki M."/>
            <person name="Suzuki K.-i.T."/>
            <person name="Hayashi T."/>
            <person name="Toyoda A."/>
            <person name="Oliveira C."/>
            <person name="Osipova E."/>
            <person name="Leigh N.D."/>
            <person name="Simon A."/>
            <person name="Yun M.H."/>
        </authorList>
    </citation>
    <scope>NUCLEOTIDE SEQUENCE</scope>
    <source>
        <strain evidence="2">20211129_DDA</strain>
        <tissue evidence="2">Liver</tissue>
    </source>
</reference>
<comment type="caution">
    <text evidence="2">The sequence shown here is derived from an EMBL/GenBank/DDBJ whole genome shotgun (WGS) entry which is preliminary data.</text>
</comment>
<feature type="region of interest" description="Disordered" evidence="1">
    <location>
        <begin position="38"/>
        <end position="109"/>
    </location>
</feature>
<organism evidence="2 3">
    <name type="scientific">Pleurodeles waltl</name>
    <name type="common">Iberian ribbed newt</name>
    <dbReference type="NCBI Taxonomy" id="8319"/>
    <lineage>
        <taxon>Eukaryota</taxon>
        <taxon>Metazoa</taxon>
        <taxon>Chordata</taxon>
        <taxon>Craniata</taxon>
        <taxon>Vertebrata</taxon>
        <taxon>Euteleostomi</taxon>
        <taxon>Amphibia</taxon>
        <taxon>Batrachia</taxon>
        <taxon>Caudata</taxon>
        <taxon>Salamandroidea</taxon>
        <taxon>Salamandridae</taxon>
        <taxon>Pleurodelinae</taxon>
        <taxon>Pleurodeles</taxon>
    </lineage>
</organism>
<dbReference type="EMBL" id="JANPWB010000015">
    <property type="protein sequence ID" value="KAJ1088366.1"/>
    <property type="molecule type" value="Genomic_DNA"/>
</dbReference>
<evidence type="ECO:0000256" key="1">
    <source>
        <dbReference type="SAM" id="MobiDB-lite"/>
    </source>
</evidence>
<evidence type="ECO:0000313" key="3">
    <source>
        <dbReference type="Proteomes" id="UP001066276"/>
    </source>
</evidence>
<accession>A0AAV7L9R2</accession>
<gene>
    <name evidence="2" type="ORF">NDU88_001523</name>
</gene>
<proteinExistence type="predicted"/>
<keyword evidence="3" id="KW-1185">Reference proteome</keyword>
<name>A0AAV7L9R2_PLEWA</name>
<evidence type="ECO:0000313" key="2">
    <source>
        <dbReference type="EMBL" id="KAJ1088366.1"/>
    </source>
</evidence>
<feature type="region of interest" description="Disordered" evidence="1">
    <location>
        <begin position="1"/>
        <end position="22"/>
    </location>
</feature>